<dbReference type="PANTHER" id="PTHR30055">
    <property type="entry name" value="HTH-TYPE TRANSCRIPTIONAL REGULATOR RUTR"/>
    <property type="match status" value="1"/>
</dbReference>
<keyword evidence="3" id="KW-0804">Transcription</keyword>
<reference evidence="4 5" key="1">
    <citation type="submission" date="2015-03" db="EMBL/GenBank/DDBJ databases">
        <authorList>
            <person name="Murphy D."/>
        </authorList>
    </citation>
    <scope>NUCLEOTIDE SEQUENCE [LARGE SCALE GENOMIC DNA]</scope>
    <source>
        <strain evidence="4 5">PAP088</strain>
    </source>
</reference>
<accession>A0A0U0ZUA3</accession>
<dbReference type="Proteomes" id="UP000045782">
    <property type="component" value="Unassembled WGS sequence"/>
</dbReference>
<proteinExistence type="predicted"/>
<keyword evidence="1" id="KW-0805">Transcription regulation</keyword>
<dbReference type="AlphaFoldDB" id="A0A0U0ZUA3"/>
<dbReference type="Gene3D" id="1.10.357.10">
    <property type="entry name" value="Tetracycline Repressor, domain 2"/>
    <property type="match status" value="1"/>
</dbReference>
<dbReference type="InterPro" id="IPR009057">
    <property type="entry name" value="Homeodomain-like_sf"/>
</dbReference>
<dbReference type="GO" id="GO:0000976">
    <property type="term" value="F:transcription cis-regulatory region binding"/>
    <property type="evidence" value="ECO:0007669"/>
    <property type="project" value="TreeGrafter"/>
</dbReference>
<evidence type="ECO:0000313" key="5">
    <source>
        <dbReference type="Proteomes" id="UP000045782"/>
    </source>
</evidence>
<dbReference type="PANTHER" id="PTHR30055:SF234">
    <property type="entry name" value="HTH-TYPE TRANSCRIPTIONAL REGULATOR BETI"/>
    <property type="match status" value="1"/>
</dbReference>
<dbReference type="GO" id="GO:0003700">
    <property type="term" value="F:DNA-binding transcription factor activity"/>
    <property type="evidence" value="ECO:0007669"/>
    <property type="project" value="TreeGrafter"/>
</dbReference>
<dbReference type="PROSITE" id="PS50977">
    <property type="entry name" value="HTH_TETR_2"/>
    <property type="match status" value="1"/>
</dbReference>
<dbReference type="InterPro" id="IPR050109">
    <property type="entry name" value="HTH-type_TetR-like_transc_reg"/>
</dbReference>
<protein>
    <submittedName>
        <fullName evidence="4">Putative transcriptional regulator, TetR family</fullName>
    </submittedName>
</protein>
<evidence type="ECO:0000256" key="3">
    <source>
        <dbReference type="ARBA" id="ARBA00023163"/>
    </source>
</evidence>
<evidence type="ECO:0000313" key="4">
    <source>
        <dbReference type="EMBL" id="CPV72556.1"/>
    </source>
</evidence>
<sequence>MPYVESAQRTKEAVAAARIVLMREGVGRTTMRAVAAEAGIPLGTLQYVFPSKQGLLKAVIEDVVDEIAGVLRGAADTKAGLNDAIRRGTGNFWSQLVDEHRNLQLVQYELVTHALRTSGLEDLPAWQYERYRGRRGLVPGDGESGRRALCGVLRALGPGAGGRYRRADPATCRQSGSRTFGGRPGVAHRDADCSGGGGARRVVPLP</sequence>
<dbReference type="EMBL" id="CSWP01000014">
    <property type="protein sequence ID" value="CPV72556.1"/>
    <property type="molecule type" value="Genomic_DNA"/>
</dbReference>
<organism evidence="4 5">
    <name type="scientific">Mycobacteroides abscessus</name>
    <dbReference type="NCBI Taxonomy" id="36809"/>
    <lineage>
        <taxon>Bacteria</taxon>
        <taxon>Bacillati</taxon>
        <taxon>Actinomycetota</taxon>
        <taxon>Actinomycetes</taxon>
        <taxon>Mycobacteriales</taxon>
        <taxon>Mycobacteriaceae</taxon>
        <taxon>Mycobacteroides</taxon>
    </lineage>
</organism>
<gene>
    <name evidence="4" type="primary">kstR2_15</name>
    <name evidence="4" type="ORF">ERS075579_05188</name>
</gene>
<dbReference type="InterPro" id="IPR001647">
    <property type="entry name" value="HTH_TetR"/>
</dbReference>
<evidence type="ECO:0000256" key="2">
    <source>
        <dbReference type="ARBA" id="ARBA00023125"/>
    </source>
</evidence>
<evidence type="ECO:0000256" key="1">
    <source>
        <dbReference type="ARBA" id="ARBA00023015"/>
    </source>
</evidence>
<name>A0A0U0ZUA3_9MYCO</name>
<keyword evidence="2" id="KW-0238">DNA-binding</keyword>
<dbReference type="SUPFAM" id="SSF46689">
    <property type="entry name" value="Homeodomain-like"/>
    <property type="match status" value="1"/>
</dbReference>
<dbReference type="Pfam" id="PF00440">
    <property type="entry name" value="TetR_N"/>
    <property type="match status" value="1"/>
</dbReference>